<gene>
    <name evidence="1" type="ORF">CC80DRAFT_88771</name>
</gene>
<sequence length="57" mass="6807">MRAARDPSCTIFFVPFAPRNFLHRDPSIFLKLWACNMHYLISGRCCMVLCSMYKYRQ</sequence>
<dbReference type="Proteomes" id="UP000800035">
    <property type="component" value="Unassembled WGS sequence"/>
</dbReference>
<accession>A0A6A5TSB7</accession>
<evidence type="ECO:0000313" key="1">
    <source>
        <dbReference type="EMBL" id="KAF1955174.1"/>
    </source>
</evidence>
<protein>
    <submittedName>
        <fullName evidence="1">Uncharacterized protein</fullName>
    </submittedName>
</protein>
<organism evidence="1 2">
    <name type="scientific">Byssothecium circinans</name>
    <dbReference type="NCBI Taxonomy" id="147558"/>
    <lineage>
        <taxon>Eukaryota</taxon>
        <taxon>Fungi</taxon>
        <taxon>Dikarya</taxon>
        <taxon>Ascomycota</taxon>
        <taxon>Pezizomycotina</taxon>
        <taxon>Dothideomycetes</taxon>
        <taxon>Pleosporomycetidae</taxon>
        <taxon>Pleosporales</taxon>
        <taxon>Massarineae</taxon>
        <taxon>Massarinaceae</taxon>
        <taxon>Byssothecium</taxon>
    </lineage>
</organism>
<reference evidence="1" key="1">
    <citation type="journal article" date="2020" name="Stud. Mycol.">
        <title>101 Dothideomycetes genomes: a test case for predicting lifestyles and emergence of pathogens.</title>
        <authorList>
            <person name="Haridas S."/>
            <person name="Albert R."/>
            <person name="Binder M."/>
            <person name="Bloem J."/>
            <person name="Labutti K."/>
            <person name="Salamov A."/>
            <person name="Andreopoulos B."/>
            <person name="Baker S."/>
            <person name="Barry K."/>
            <person name="Bills G."/>
            <person name="Bluhm B."/>
            <person name="Cannon C."/>
            <person name="Castanera R."/>
            <person name="Culley D."/>
            <person name="Daum C."/>
            <person name="Ezra D."/>
            <person name="Gonzalez J."/>
            <person name="Henrissat B."/>
            <person name="Kuo A."/>
            <person name="Liang C."/>
            <person name="Lipzen A."/>
            <person name="Lutzoni F."/>
            <person name="Magnuson J."/>
            <person name="Mondo S."/>
            <person name="Nolan M."/>
            <person name="Ohm R."/>
            <person name="Pangilinan J."/>
            <person name="Park H.-J."/>
            <person name="Ramirez L."/>
            <person name="Alfaro M."/>
            <person name="Sun H."/>
            <person name="Tritt A."/>
            <person name="Yoshinaga Y."/>
            <person name="Zwiers L.-H."/>
            <person name="Turgeon B."/>
            <person name="Goodwin S."/>
            <person name="Spatafora J."/>
            <person name="Crous P."/>
            <person name="Grigoriev I."/>
        </authorList>
    </citation>
    <scope>NUCLEOTIDE SEQUENCE</scope>
    <source>
        <strain evidence="1">CBS 675.92</strain>
    </source>
</reference>
<dbReference type="EMBL" id="ML976995">
    <property type="protein sequence ID" value="KAF1955174.1"/>
    <property type="molecule type" value="Genomic_DNA"/>
</dbReference>
<evidence type="ECO:0000313" key="2">
    <source>
        <dbReference type="Proteomes" id="UP000800035"/>
    </source>
</evidence>
<keyword evidence="2" id="KW-1185">Reference proteome</keyword>
<dbReference type="AlphaFoldDB" id="A0A6A5TSB7"/>
<proteinExistence type="predicted"/>
<name>A0A6A5TSB7_9PLEO</name>